<keyword evidence="9" id="KW-0378">Hydrolase</keyword>
<dbReference type="GO" id="GO:0140359">
    <property type="term" value="F:ABC-type transporter activity"/>
    <property type="evidence" value="ECO:0007669"/>
    <property type="project" value="InterPro"/>
</dbReference>
<feature type="transmembrane region" description="Helical" evidence="7">
    <location>
        <begin position="234"/>
        <end position="252"/>
    </location>
</feature>
<dbReference type="Proteomes" id="UP001215280">
    <property type="component" value="Unassembled WGS sequence"/>
</dbReference>
<evidence type="ECO:0000259" key="8">
    <source>
        <dbReference type="PROSITE" id="PS50929"/>
    </source>
</evidence>
<keyword evidence="10" id="KW-1185">Reference proteome</keyword>
<protein>
    <submittedName>
        <fullName evidence="9">P-loop containing nucleoside triphosphate hydrolase protein</fullName>
    </submittedName>
</protein>
<dbReference type="PANTHER" id="PTHR24223">
    <property type="entry name" value="ATP-BINDING CASSETTE SUB-FAMILY C"/>
    <property type="match status" value="1"/>
</dbReference>
<evidence type="ECO:0000313" key="9">
    <source>
        <dbReference type="EMBL" id="KAJ7745467.1"/>
    </source>
</evidence>
<dbReference type="InterPro" id="IPR011527">
    <property type="entry name" value="ABC1_TM_dom"/>
</dbReference>
<evidence type="ECO:0000256" key="3">
    <source>
        <dbReference type="ARBA" id="ARBA00022741"/>
    </source>
</evidence>
<keyword evidence="2 7" id="KW-0812">Transmembrane</keyword>
<evidence type="ECO:0000256" key="6">
    <source>
        <dbReference type="ARBA" id="ARBA00023136"/>
    </source>
</evidence>
<dbReference type="GO" id="GO:0016887">
    <property type="term" value="F:ATP hydrolysis activity"/>
    <property type="evidence" value="ECO:0007669"/>
    <property type="project" value="InterPro"/>
</dbReference>
<feature type="transmembrane region" description="Helical" evidence="7">
    <location>
        <begin position="312"/>
        <end position="338"/>
    </location>
</feature>
<keyword evidence="6 7" id="KW-0472">Membrane</keyword>
<dbReference type="InterPro" id="IPR036640">
    <property type="entry name" value="ABC1_TM_sf"/>
</dbReference>
<dbReference type="CDD" id="cd18604">
    <property type="entry name" value="ABC_6TM_VMR1_D2_like"/>
    <property type="match status" value="1"/>
</dbReference>
<dbReference type="GO" id="GO:0005524">
    <property type="term" value="F:ATP binding"/>
    <property type="evidence" value="ECO:0007669"/>
    <property type="project" value="UniProtKB-KW"/>
</dbReference>
<dbReference type="Pfam" id="PF00664">
    <property type="entry name" value="ABC_membrane"/>
    <property type="match status" value="1"/>
</dbReference>
<reference evidence="9" key="1">
    <citation type="submission" date="2023-03" db="EMBL/GenBank/DDBJ databases">
        <title>Massive genome expansion in bonnet fungi (Mycena s.s.) driven by repeated elements and novel gene families across ecological guilds.</title>
        <authorList>
            <consortium name="Lawrence Berkeley National Laboratory"/>
            <person name="Harder C.B."/>
            <person name="Miyauchi S."/>
            <person name="Viragh M."/>
            <person name="Kuo A."/>
            <person name="Thoen E."/>
            <person name="Andreopoulos B."/>
            <person name="Lu D."/>
            <person name="Skrede I."/>
            <person name="Drula E."/>
            <person name="Henrissat B."/>
            <person name="Morin E."/>
            <person name="Kohler A."/>
            <person name="Barry K."/>
            <person name="LaButti K."/>
            <person name="Morin E."/>
            <person name="Salamov A."/>
            <person name="Lipzen A."/>
            <person name="Mereny Z."/>
            <person name="Hegedus B."/>
            <person name="Baldrian P."/>
            <person name="Stursova M."/>
            <person name="Weitz H."/>
            <person name="Taylor A."/>
            <person name="Grigoriev I.V."/>
            <person name="Nagy L.G."/>
            <person name="Martin F."/>
            <person name="Kauserud H."/>
        </authorList>
    </citation>
    <scope>NUCLEOTIDE SEQUENCE</scope>
    <source>
        <strain evidence="9">CBHHK188m</strain>
    </source>
</reference>
<proteinExistence type="predicted"/>
<dbReference type="PROSITE" id="PS50929">
    <property type="entry name" value="ABC_TM1F"/>
    <property type="match status" value="1"/>
</dbReference>
<feature type="domain" description="ABC transmembrane type-1" evidence="8">
    <location>
        <begin position="236"/>
        <end position="366"/>
    </location>
</feature>
<dbReference type="Pfam" id="PF00005">
    <property type="entry name" value="ABC_tran"/>
    <property type="match status" value="1"/>
</dbReference>
<evidence type="ECO:0000256" key="5">
    <source>
        <dbReference type="ARBA" id="ARBA00022989"/>
    </source>
</evidence>
<dbReference type="Gene3D" id="1.20.1560.10">
    <property type="entry name" value="ABC transporter type 1, transmembrane domain"/>
    <property type="match status" value="1"/>
</dbReference>
<dbReference type="InterPro" id="IPR003439">
    <property type="entry name" value="ABC_transporter-like_ATP-bd"/>
</dbReference>
<name>A0AAD7N4Q0_9AGAR</name>
<accession>A0AAD7N4Q0</accession>
<dbReference type="AlphaFoldDB" id="A0AAD7N4Q0"/>
<evidence type="ECO:0000256" key="4">
    <source>
        <dbReference type="ARBA" id="ARBA00022840"/>
    </source>
</evidence>
<organism evidence="9 10">
    <name type="scientific">Mycena maculata</name>
    <dbReference type="NCBI Taxonomy" id="230809"/>
    <lineage>
        <taxon>Eukaryota</taxon>
        <taxon>Fungi</taxon>
        <taxon>Dikarya</taxon>
        <taxon>Basidiomycota</taxon>
        <taxon>Agaricomycotina</taxon>
        <taxon>Agaricomycetes</taxon>
        <taxon>Agaricomycetidae</taxon>
        <taxon>Agaricales</taxon>
        <taxon>Marasmiineae</taxon>
        <taxon>Mycenaceae</taxon>
        <taxon>Mycena</taxon>
    </lineage>
</organism>
<dbReference type="SUPFAM" id="SSF52540">
    <property type="entry name" value="P-loop containing nucleoside triphosphate hydrolases"/>
    <property type="match status" value="2"/>
</dbReference>
<keyword evidence="1" id="KW-0813">Transport</keyword>
<dbReference type="InterPro" id="IPR050173">
    <property type="entry name" value="ABC_transporter_C-like"/>
</dbReference>
<keyword evidence="3" id="KW-0547">Nucleotide-binding</keyword>
<evidence type="ECO:0000256" key="1">
    <source>
        <dbReference type="ARBA" id="ARBA00022448"/>
    </source>
</evidence>
<dbReference type="SUPFAM" id="SSF90123">
    <property type="entry name" value="ABC transporter transmembrane region"/>
    <property type="match status" value="1"/>
</dbReference>
<keyword evidence="5 7" id="KW-1133">Transmembrane helix</keyword>
<evidence type="ECO:0000313" key="10">
    <source>
        <dbReference type="Proteomes" id="UP001215280"/>
    </source>
</evidence>
<dbReference type="InterPro" id="IPR027417">
    <property type="entry name" value="P-loop_NTPase"/>
</dbReference>
<feature type="transmembrane region" description="Helical" evidence="7">
    <location>
        <begin position="398"/>
        <end position="422"/>
    </location>
</feature>
<sequence length="718" mass="79238">MALLGEMHEMQSLGSWYNLPRAQGVAYATQESWLMNDTIRNNILFNAPMDENRYNKGLTLSGSQKARVTLARAIYADAKIILLDNVLAALDVHTAKWIVDKCLCGDLVKDRTIIFVTHNVVMTSKIAEFVVSLGLDGRVWNQGSISDALAKDKVLAREVTKDQEIFELAEKEIDATSPADESKKDGKLIVVEEIDIGHRSSDYRTDVVPRILGQPIWAGNGGASIQRPFFSEDYSFYWIAFLWMILGTFRASRTIHRDLVHSFLGTTFRWLDVTPTSRILARCTVDIQAVDGPIAGALRALLEMTVDVLTKFFAIVLFTPIFFFAGALVGFIGAQIYLAAQLSVKRELSNAQAPVLAQASRTFQNVTRWVNVHVDVLGGLFAASLAFYVVYFQNYRPFNIGFSLTMGSPNAMGFIELLLYWVRVLNRFEVQANSLERIQRYTTIEQEPKPTPAGEPPAYWPASGALSVDCLSAWYSPEGPKVLHEVSFNIKSGERVGVGTVYYNGIPTSKLNLDALRSNITIIPQVPELLMGSLRSNLDMFDQFNDAALKNASLTAGLSSLQEEMDEGKLTLDSQISAGGGNLSIGQRQIIALETHGHAVQAMVQGSKLLILDEATSAIGASGWNILRSSPTARFIYYRTDAVIQSSLRTELSGDTTLLTVAHRLQTIMDADKIMVLDAGCIVEFDMPKALLQKKHGLLRVLVDGSGDKEALYKMAQA</sequence>
<keyword evidence="4" id="KW-0067">ATP-binding</keyword>
<evidence type="ECO:0000256" key="7">
    <source>
        <dbReference type="SAM" id="Phobius"/>
    </source>
</evidence>
<evidence type="ECO:0000256" key="2">
    <source>
        <dbReference type="ARBA" id="ARBA00022692"/>
    </source>
</evidence>
<dbReference type="Gene3D" id="3.40.50.300">
    <property type="entry name" value="P-loop containing nucleotide triphosphate hydrolases"/>
    <property type="match status" value="2"/>
</dbReference>
<dbReference type="GO" id="GO:0016020">
    <property type="term" value="C:membrane"/>
    <property type="evidence" value="ECO:0007669"/>
    <property type="project" value="InterPro"/>
</dbReference>
<comment type="caution">
    <text evidence="9">The sequence shown here is derived from an EMBL/GenBank/DDBJ whole genome shotgun (WGS) entry which is preliminary data.</text>
</comment>
<feature type="transmembrane region" description="Helical" evidence="7">
    <location>
        <begin position="372"/>
        <end position="391"/>
    </location>
</feature>
<gene>
    <name evidence="9" type="ORF">DFH07DRAFT_977602</name>
</gene>
<dbReference type="EMBL" id="JARJLG010000103">
    <property type="protein sequence ID" value="KAJ7745467.1"/>
    <property type="molecule type" value="Genomic_DNA"/>
</dbReference>
<dbReference type="PANTHER" id="PTHR24223:SF356">
    <property type="entry name" value="ATP-BINDING CASSETTE TRANSPORTER ABC4"/>
    <property type="match status" value="1"/>
</dbReference>